<dbReference type="Pfam" id="PF03995">
    <property type="entry name" value="Inhibitor_I36"/>
    <property type="match status" value="1"/>
</dbReference>
<dbReference type="PANTHER" id="PTHR46580:SF4">
    <property type="entry name" value="ATP_GTP-BINDING PROTEIN"/>
    <property type="match status" value="1"/>
</dbReference>
<dbReference type="Pfam" id="PF13517">
    <property type="entry name" value="FG-GAP_3"/>
    <property type="match status" value="2"/>
</dbReference>
<dbReference type="EMBL" id="CP108057">
    <property type="protein sequence ID" value="WUO48053.1"/>
    <property type="molecule type" value="Genomic_DNA"/>
</dbReference>
<accession>A0ABZ1RNI1</accession>
<feature type="signal peptide" evidence="2">
    <location>
        <begin position="1"/>
        <end position="23"/>
    </location>
</feature>
<sequence>MRTALLRGLTAGLGLAMSGLGLAATTATPAQAAPAKYEDCPTGYFCAWTNDNATGPMLKVKTDQPTLGAFDNKIRATSNRTDKIACLYSEPNYGYGSYWADQPNGPGGGSSGPAESDKSSIKFVLTDRECGLNAYPNWYSEVSPAKAGFGDLNNDRRADVLVRDEVGRLWFLPGDGTGKQVGTGWNVMSTLTRHGDFTGDGKEDLLAREASTGKLWAYPGRGDGGFDDRRLIGASGWNGMSLITAFGDLTRDGRSDLVARETSTGKLWLYPGTASGGLADRILIGRSGWGVMDALIGSGDMNGDGRPDLLAREASTGKLWLYPGTASGGLADRILTGRSGWGVMGTFIAVGDYSGDGVNDLATITNDKYTADGWSSPGHWGWLLSYEGQGNGYVKDHRQVDGDWYRLNGAF</sequence>
<organism evidence="3 4">
    <name type="scientific">Streptomyces goshikiensis</name>
    <dbReference type="NCBI Taxonomy" id="1942"/>
    <lineage>
        <taxon>Bacteria</taxon>
        <taxon>Bacillati</taxon>
        <taxon>Actinomycetota</taxon>
        <taxon>Actinomycetes</taxon>
        <taxon>Kitasatosporales</taxon>
        <taxon>Streptomycetaceae</taxon>
        <taxon>Streptomyces</taxon>
    </lineage>
</organism>
<protein>
    <submittedName>
        <fullName evidence="3">FG-GAP-like repeat-containing protein</fullName>
    </submittedName>
</protein>
<evidence type="ECO:0000256" key="2">
    <source>
        <dbReference type="SAM" id="SignalP"/>
    </source>
</evidence>
<evidence type="ECO:0000313" key="3">
    <source>
        <dbReference type="EMBL" id="WUO48053.1"/>
    </source>
</evidence>
<name>A0ABZ1RNI1_9ACTN</name>
<dbReference type="SUPFAM" id="SSF69318">
    <property type="entry name" value="Integrin alpha N-terminal domain"/>
    <property type="match status" value="1"/>
</dbReference>
<evidence type="ECO:0000256" key="1">
    <source>
        <dbReference type="ARBA" id="ARBA00022729"/>
    </source>
</evidence>
<dbReference type="InterPro" id="IPR013517">
    <property type="entry name" value="FG-GAP"/>
</dbReference>
<dbReference type="RefSeq" id="WP_328776358.1">
    <property type="nucleotide sequence ID" value="NZ_CP108057.1"/>
</dbReference>
<dbReference type="InterPro" id="IPR028994">
    <property type="entry name" value="Integrin_alpha_N"/>
</dbReference>
<keyword evidence="4" id="KW-1185">Reference proteome</keyword>
<evidence type="ECO:0000313" key="4">
    <source>
        <dbReference type="Proteomes" id="UP001432075"/>
    </source>
</evidence>
<dbReference type="Proteomes" id="UP001432075">
    <property type="component" value="Chromosome"/>
</dbReference>
<proteinExistence type="predicted"/>
<reference evidence="3" key="1">
    <citation type="submission" date="2022-10" db="EMBL/GenBank/DDBJ databases">
        <title>The complete genomes of actinobacterial strains from the NBC collection.</title>
        <authorList>
            <person name="Joergensen T.S."/>
            <person name="Alvarez Arevalo M."/>
            <person name="Sterndorff E.B."/>
            <person name="Faurdal D."/>
            <person name="Vuksanovic O."/>
            <person name="Mourched A.-S."/>
            <person name="Charusanti P."/>
            <person name="Shaw S."/>
            <person name="Blin K."/>
            <person name="Weber T."/>
        </authorList>
    </citation>
    <scope>NUCLEOTIDE SEQUENCE</scope>
    <source>
        <strain evidence="3">NBC_00283</strain>
    </source>
</reference>
<keyword evidence="1 2" id="KW-0732">Signal</keyword>
<feature type="chain" id="PRO_5046291241" evidence="2">
    <location>
        <begin position="24"/>
        <end position="411"/>
    </location>
</feature>
<gene>
    <name evidence="3" type="ORF">OHU17_20640</name>
</gene>
<dbReference type="PANTHER" id="PTHR46580">
    <property type="entry name" value="SENSOR KINASE-RELATED"/>
    <property type="match status" value="1"/>
</dbReference>
<dbReference type="Gene3D" id="2.130.10.130">
    <property type="entry name" value="Integrin alpha, N-terminal"/>
    <property type="match status" value="2"/>
</dbReference>